<keyword evidence="3" id="KW-1185">Reference proteome</keyword>
<accession>B9TP86</accession>
<gene>
    <name evidence="2" type="ORF">RCOM_2152880</name>
</gene>
<organism evidence="2 3">
    <name type="scientific">Ricinus communis</name>
    <name type="common">Castor bean</name>
    <dbReference type="NCBI Taxonomy" id="3988"/>
    <lineage>
        <taxon>Eukaryota</taxon>
        <taxon>Viridiplantae</taxon>
        <taxon>Streptophyta</taxon>
        <taxon>Embryophyta</taxon>
        <taxon>Tracheophyta</taxon>
        <taxon>Spermatophyta</taxon>
        <taxon>Magnoliopsida</taxon>
        <taxon>eudicotyledons</taxon>
        <taxon>Gunneridae</taxon>
        <taxon>Pentapetalae</taxon>
        <taxon>rosids</taxon>
        <taxon>fabids</taxon>
        <taxon>Malpighiales</taxon>
        <taxon>Euphorbiaceae</taxon>
        <taxon>Acalyphoideae</taxon>
        <taxon>Acalypheae</taxon>
        <taxon>Ricinus</taxon>
    </lineage>
</organism>
<name>B9TP86_RICCO</name>
<dbReference type="Proteomes" id="UP000008311">
    <property type="component" value="Unassembled WGS sequence"/>
</dbReference>
<evidence type="ECO:0000313" key="2">
    <source>
        <dbReference type="EMBL" id="EEF22328.1"/>
    </source>
</evidence>
<feature type="region of interest" description="Disordered" evidence="1">
    <location>
        <begin position="249"/>
        <end position="274"/>
    </location>
</feature>
<protein>
    <submittedName>
        <fullName evidence="2">Uncharacterized protein</fullName>
    </submittedName>
</protein>
<reference evidence="3" key="1">
    <citation type="journal article" date="2010" name="Nat. Biotechnol.">
        <title>Draft genome sequence of the oilseed species Ricinus communis.</title>
        <authorList>
            <person name="Chan A.P."/>
            <person name="Crabtree J."/>
            <person name="Zhao Q."/>
            <person name="Lorenzi H."/>
            <person name="Orvis J."/>
            <person name="Puiu D."/>
            <person name="Melake-Berhan A."/>
            <person name="Jones K.M."/>
            <person name="Redman J."/>
            <person name="Chen G."/>
            <person name="Cahoon E.B."/>
            <person name="Gedil M."/>
            <person name="Stanke M."/>
            <person name="Haas B.J."/>
            <person name="Wortman J.R."/>
            <person name="Fraser-Liggett C.M."/>
            <person name="Ravel J."/>
            <person name="Rabinowicz P.D."/>
        </authorList>
    </citation>
    <scope>NUCLEOTIDE SEQUENCE [LARGE SCALE GENOMIC DNA]</scope>
    <source>
        <strain evidence="3">cv. Hale</strain>
    </source>
</reference>
<dbReference type="AlphaFoldDB" id="B9TP86"/>
<evidence type="ECO:0000256" key="1">
    <source>
        <dbReference type="SAM" id="MobiDB-lite"/>
    </source>
</evidence>
<sequence>MRRRPARTAHQTNADSTTRVKAFIADFLSCPVFPAIPAIPPGGAPAPATAAGPRCAACARRRARARCRGVPRPAIASGATGCPAAPAAPGGTAAATAARPLCAARWPRTRQPRCPWPAAVPVGARCPWPGRPPAPRHRYRARNRRAVLLALDLVDAQPPVVPNLGADGDARLGRARAVAEQPQPALLAGFGVVLAIAAAQCAALAELAQAVAHHLAFIGHFGAQVRALGIEFDEDTQLATQQRAHAPGRCSAQPLSLSGRRQVLQRQRAAPAGS</sequence>
<proteinExistence type="predicted"/>
<evidence type="ECO:0000313" key="3">
    <source>
        <dbReference type="Proteomes" id="UP000008311"/>
    </source>
</evidence>
<dbReference type="InParanoid" id="B9TP86"/>
<dbReference type="EMBL" id="EQ994987">
    <property type="protein sequence ID" value="EEF22328.1"/>
    <property type="molecule type" value="Genomic_DNA"/>
</dbReference>